<proteinExistence type="predicted"/>
<dbReference type="EMBL" id="JAJHUN010000001">
    <property type="protein sequence ID" value="KAJ4165560.1"/>
    <property type="molecule type" value="Genomic_DNA"/>
</dbReference>
<accession>A0A9W8QR34</accession>
<gene>
    <name evidence="1" type="ORF">LMH87_007188</name>
</gene>
<dbReference type="Proteomes" id="UP001144673">
    <property type="component" value="Chromosome 1"/>
</dbReference>
<comment type="caution">
    <text evidence="1">The sequence shown here is derived from an EMBL/GenBank/DDBJ whole genome shotgun (WGS) entry which is preliminary data.</text>
</comment>
<sequence length="78" mass="9220">MVTPTKPLLYSKSRISFASKYYFTVIDAVLRLRASTFFSHLQRLLKRLQRFDVSCAFTSTLLCGTSYRPVRLRRRQVR</sequence>
<dbReference type="AlphaFoldDB" id="A0A9W8QR34"/>
<dbReference type="GeneID" id="80894347"/>
<reference evidence="1" key="1">
    <citation type="journal article" date="2023" name="Access Microbiol">
        <title>De-novo genome assembly for Akanthomyces muscarius, a biocontrol agent of insect agricultural pests.</title>
        <authorList>
            <person name="Erdos Z."/>
            <person name="Studholme D.J."/>
            <person name="Raymond B."/>
            <person name="Sharma M."/>
        </authorList>
    </citation>
    <scope>NUCLEOTIDE SEQUENCE</scope>
    <source>
        <strain evidence="1">Ve6</strain>
    </source>
</reference>
<evidence type="ECO:0000313" key="1">
    <source>
        <dbReference type="EMBL" id="KAJ4165560.1"/>
    </source>
</evidence>
<organism evidence="1 2">
    <name type="scientific">Akanthomyces muscarius</name>
    <name type="common">Entomopathogenic fungus</name>
    <name type="synonym">Lecanicillium muscarium</name>
    <dbReference type="NCBI Taxonomy" id="2231603"/>
    <lineage>
        <taxon>Eukaryota</taxon>
        <taxon>Fungi</taxon>
        <taxon>Dikarya</taxon>
        <taxon>Ascomycota</taxon>
        <taxon>Pezizomycotina</taxon>
        <taxon>Sordariomycetes</taxon>
        <taxon>Hypocreomycetidae</taxon>
        <taxon>Hypocreales</taxon>
        <taxon>Cordycipitaceae</taxon>
        <taxon>Akanthomyces</taxon>
    </lineage>
</organism>
<protein>
    <submittedName>
        <fullName evidence="1">Uncharacterized protein</fullName>
    </submittedName>
</protein>
<evidence type="ECO:0000313" key="2">
    <source>
        <dbReference type="Proteomes" id="UP001144673"/>
    </source>
</evidence>
<keyword evidence="2" id="KW-1185">Reference proteome</keyword>
<dbReference type="KEGG" id="amus:LMH87_007188"/>
<name>A0A9W8QR34_AKAMU</name>
<dbReference type="RefSeq" id="XP_056060475.1">
    <property type="nucleotide sequence ID" value="XM_056192235.1"/>
</dbReference>